<reference evidence="9 10" key="1">
    <citation type="journal article" date="2011" name="Genome Biol.">
        <title>Comparative genome sequence analysis underscores mycoparasitism as the ancestral life style of Trichoderma.</title>
        <authorList>
            <person name="Kubicek C.P."/>
            <person name="Herrera-Estrella A."/>
            <person name="Seidl-Seiboth V."/>
            <person name="Martinez D.A."/>
            <person name="Druzhinina I.S."/>
            <person name="Thon M."/>
            <person name="Zeilinger S."/>
            <person name="Casas-Flores S."/>
            <person name="Horwitz B.A."/>
            <person name="Mukherjee P.K."/>
            <person name="Mukherjee M."/>
            <person name="Kredics L."/>
            <person name="Alcaraz L.D."/>
            <person name="Aerts A."/>
            <person name="Antal Z."/>
            <person name="Atanasova L."/>
            <person name="Cervantes-Badillo M.G."/>
            <person name="Challacombe J."/>
            <person name="Chertkov O."/>
            <person name="McCluskey K."/>
            <person name="Coulpier F."/>
            <person name="Deshpande N."/>
            <person name="von Doehren H."/>
            <person name="Ebbole D.J."/>
            <person name="Esquivel-Naranjo E.U."/>
            <person name="Fekete E."/>
            <person name="Flipphi M."/>
            <person name="Glaser F."/>
            <person name="Gomez-Rodriguez E.Y."/>
            <person name="Gruber S."/>
            <person name="Han C."/>
            <person name="Henrissat B."/>
            <person name="Hermosa R."/>
            <person name="Hernandez-Onate M."/>
            <person name="Karaffa L."/>
            <person name="Kosti I."/>
            <person name="Le Crom S."/>
            <person name="Lindquist E."/>
            <person name="Lucas S."/>
            <person name="Luebeck M."/>
            <person name="Luebeck P.S."/>
            <person name="Margeot A."/>
            <person name="Metz B."/>
            <person name="Misra M."/>
            <person name="Nevalainen H."/>
            <person name="Omann M."/>
            <person name="Packer N."/>
            <person name="Perrone G."/>
            <person name="Uresti-Rivera E.E."/>
            <person name="Salamov A."/>
            <person name="Schmoll M."/>
            <person name="Seiboth B."/>
            <person name="Shapiro H."/>
            <person name="Sukno S."/>
            <person name="Tamayo-Ramos J.A."/>
            <person name="Tisch D."/>
            <person name="Wiest A."/>
            <person name="Wilkinson H.H."/>
            <person name="Zhang M."/>
            <person name="Coutinho P.M."/>
            <person name="Kenerley C.M."/>
            <person name="Monte E."/>
            <person name="Baker S.E."/>
            <person name="Grigoriev I.V."/>
        </authorList>
    </citation>
    <scope>NUCLEOTIDE SEQUENCE [LARGE SCALE GENOMIC DNA]</scope>
    <source>
        <strain evidence="10">ATCC 20476 / IMI 206040</strain>
    </source>
</reference>
<evidence type="ECO:0000256" key="7">
    <source>
        <dbReference type="SAM" id="SignalP"/>
    </source>
</evidence>
<name>G9NX19_HYPAI</name>
<feature type="chain" id="PRO_5003524703" description="aldehyde dehydrogenase (NAD(+))" evidence="7">
    <location>
        <begin position="25"/>
        <end position="559"/>
    </location>
</feature>
<organism evidence="9 10">
    <name type="scientific">Hypocrea atroviridis (strain ATCC 20476 / IMI 206040)</name>
    <name type="common">Trichoderma atroviride</name>
    <dbReference type="NCBI Taxonomy" id="452589"/>
    <lineage>
        <taxon>Eukaryota</taxon>
        <taxon>Fungi</taxon>
        <taxon>Dikarya</taxon>
        <taxon>Ascomycota</taxon>
        <taxon>Pezizomycotina</taxon>
        <taxon>Sordariomycetes</taxon>
        <taxon>Hypocreomycetidae</taxon>
        <taxon>Hypocreales</taxon>
        <taxon>Hypocreaceae</taxon>
        <taxon>Trichoderma</taxon>
    </lineage>
</organism>
<feature type="domain" description="Aldehyde dehydrogenase" evidence="8">
    <location>
        <begin position="72"/>
        <end position="542"/>
    </location>
</feature>
<dbReference type="NCBIfam" id="NF009725">
    <property type="entry name" value="PRK13252.1"/>
    <property type="match status" value="1"/>
</dbReference>
<evidence type="ECO:0000256" key="2">
    <source>
        <dbReference type="ARBA" id="ARBA00023002"/>
    </source>
</evidence>
<dbReference type="Gene3D" id="3.40.605.10">
    <property type="entry name" value="Aldehyde Dehydrogenase, Chain A, domain 1"/>
    <property type="match status" value="1"/>
</dbReference>
<sequence length="559" mass="60372">MEVPRNSGCWMFATALWSCWCCLAHIHLPLKTQSRNFTVLAESPRQHQKTIMTFSKEIHTFHSGKPQPQSSGSHTFQSLDPTTAKPLATIYTTTAAQLNDAVSSAQKAFPTWSQTPAPKRAAILLRAAAILRERNEALARTEMLDTGKAWSETSTVDVVTGADVLEYYAHFIGNSQPGQHTTLRPDAYVLTSHEPLGVCAGIGAWNYPIQIALWKSSPCLAAGNCMVYKPSEVTPLHANTLAEIYIEAGMPPGVFNVVYGDGPSVGAPLVAHPGIAKVSFTGQVSTGSKVASEAAKGLKSVTMELGGKSAVVVLPDADVDEAADIAMAANFFSSGQVCTNGSRVFIPDTLLSRVEEGLIKRCREGIRMGLPQDETTNYGPVVSAAQRDKCNMYIRHGKEVDKAKVLYDGAVDAQKNKPTPDGYWVPPVIFTNCTDDMRIVREEIFGPVMSILPYKTQGKSQEEWLPELIRRANDTETGLAAGVVATDLSLAQNVIRQLEAGITWINTWGESPAEMPVGGWKLSGVGVENGFEGIMAYMRIKSTLVQLGKGATKGLFAKL</sequence>
<gene>
    <name evidence="9" type="ORF">TRIATDRAFT_131933</name>
</gene>
<dbReference type="InterPro" id="IPR016161">
    <property type="entry name" value="Ald_DH/histidinol_DH"/>
</dbReference>
<dbReference type="SUPFAM" id="SSF53720">
    <property type="entry name" value="ALDH-like"/>
    <property type="match status" value="1"/>
</dbReference>
<keyword evidence="7" id="KW-0732">Signal</keyword>
<dbReference type="STRING" id="452589.G9NX19"/>
<dbReference type="InterPro" id="IPR016162">
    <property type="entry name" value="Ald_DH_N"/>
</dbReference>
<keyword evidence="10" id="KW-1185">Reference proteome</keyword>
<dbReference type="InterPro" id="IPR029510">
    <property type="entry name" value="Ald_DH_CS_GLU"/>
</dbReference>
<dbReference type="Gene3D" id="3.40.309.10">
    <property type="entry name" value="Aldehyde Dehydrogenase, Chain A, domain 2"/>
    <property type="match status" value="1"/>
</dbReference>
<evidence type="ECO:0000313" key="10">
    <source>
        <dbReference type="Proteomes" id="UP000005426"/>
    </source>
</evidence>
<evidence type="ECO:0000313" key="9">
    <source>
        <dbReference type="EMBL" id="EHK44672.1"/>
    </source>
</evidence>
<dbReference type="Pfam" id="PF00171">
    <property type="entry name" value="Aldedh"/>
    <property type="match status" value="1"/>
</dbReference>
<comment type="catalytic activity">
    <reaction evidence="4">
        <text>an aldehyde + NAD(+) + H2O = a carboxylate + NADH + 2 H(+)</text>
        <dbReference type="Rhea" id="RHEA:16185"/>
        <dbReference type="ChEBI" id="CHEBI:15377"/>
        <dbReference type="ChEBI" id="CHEBI:15378"/>
        <dbReference type="ChEBI" id="CHEBI:17478"/>
        <dbReference type="ChEBI" id="CHEBI:29067"/>
        <dbReference type="ChEBI" id="CHEBI:57540"/>
        <dbReference type="ChEBI" id="CHEBI:57945"/>
        <dbReference type="EC" id="1.2.1.3"/>
    </reaction>
</comment>
<dbReference type="EMBL" id="ABDG02000024">
    <property type="protein sequence ID" value="EHK44672.1"/>
    <property type="molecule type" value="Genomic_DNA"/>
</dbReference>
<accession>G9NX19</accession>
<feature type="signal peptide" evidence="7">
    <location>
        <begin position="1"/>
        <end position="24"/>
    </location>
</feature>
<evidence type="ECO:0000256" key="6">
    <source>
        <dbReference type="RuleBase" id="RU003345"/>
    </source>
</evidence>
<dbReference type="InterPro" id="IPR016160">
    <property type="entry name" value="Ald_DH_CS_CYS"/>
</dbReference>
<dbReference type="PROSITE" id="PS00687">
    <property type="entry name" value="ALDEHYDE_DEHYDR_GLU"/>
    <property type="match status" value="1"/>
</dbReference>
<dbReference type="EC" id="1.2.1.3" evidence="3"/>
<dbReference type="AlphaFoldDB" id="G9NX19"/>
<evidence type="ECO:0000256" key="5">
    <source>
        <dbReference type="PROSITE-ProRule" id="PRU10007"/>
    </source>
</evidence>
<dbReference type="InterPro" id="IPR015590">
    <property type="entry name" value="Aldehyde_DH_dom"/>
</dbReference>
<dbReference type="Proteomes" id="UP000005426">
    <property type="component" value="Unassembled WGS sequence"/>
</dbReference>
<proteinExistence type="inferred from homology"/>
<keyword evidence="2 6" id="KW-0560">Oxidoreductase</keyword>
<dbReference type="OrthoDB" id="310895at2759"/>
<comment type="similarity">
    <text evidence="1 6">Belongs to the aldehyde dehydrogenase family.</text>
</comment>
<comment type="caution">
    <text evidence="9">The sequence shown here is derived from an EMBL/GenBank/DDBJ whole genome shotgun (WGS) entry which is preliminary data.</text>
</comment>
<dbReference type="HOGENOM" id="CLU_005391_0_0_1"/>
<dbReference type="eggNOG" id="KOG2450">
    <property type="taxonomic scope" value="Eukaryota"/>
</dbReference>
<evidence type="ECO:0000256" key="3">
    <source>
        <dbReference type="ARBA" id="ARBA00024226"/>
    </source>
</evidence>
<protein>
    <recommendedName>
        <fullName evidence="3">aldehyde dehydrogenase (NAD(+))</fullName>
        <ecNumber evidence="3">1.2.1.3</ecNumber>
    </recommendedName>
</protein>
<dbReference type="GO" id="GO:0004029">
    <property type="term" value="F:aldehyde dehydrogenase (NAD+) activity"/>
    <property type="evidence" value="ECO:0007669"/>
    <property type="project" value="UniProtKB-EC"/>
</dbReference>
<evidence type="ECO:0000256" key="1">
    <source>
        <dbReference type="ARBA" id="ARBA00009986"/>
    </source>
</evidence>
<dbReference type="InterPro" id="IPR016163">
    <property type="entry name" value="Ald_DH_C"/>
</dbReference>
<evidence type="ECO:0000256" key="4">
    <source>
        <dbReference type="ARBA" id="ARBA00049194"/>
    </source>
</evidence>
<dbReference type="FunFam" id="3.40.605.10:FF:000007">
    <property type="entry name" value="NAD/NADP-dependent betaine aldehyde dehydrogenase"/>
    <property type="match status" value="1"/>
</dbReference>
<dbReference type="PANTHER" id="PTHR11699">
    <property type="entry name" value="ALDEHYDE DEHYDROGENASE-RELATED"/>
    <property type="match status" value="1"/>
</dbReference>
<dbReference type="PROSITE" id="PS00070">
    <property type="entry name" value="ALDEHYDE_DEHYDR_CYS"/>
    <property type="match status" value="1"/>
</dbReference>
<evidence type="ECO:0000259" key="8">
    <source>
        <dbReference type="Pfam" id="PF00171"/>
    </source>
</evidence>
<dbReference type="OMA" id="CREGIRM"/>
<feature type="active site" evidence="5">
    <location>
        <position position="304"/>
    </location>
</feature>